<protein>
    <recommendedName>
        <fullName evidence="10">acetyl-CoA C-acyltransferase</fullName>
        <ecNumber evidence="10">2.3.1.16</ecNumber>
    </recommendedName>
</protein>
<feature type="active site" description="Acyl-thioester intermediate" evidence="12">
    <location>
        <position position="116"/>
    </location>
</feature>
<evidence type="ECO:0000259" key="16">
    <source>
        <dbReference type="Pfam" id="PF02803"/>
    </source>
</evidence>
<feature type="active site" description="Proton acceptor" evidence="12">
    <location>
        <position position="397"/>
    </location>
</feature>
<comment type="subcellular location">
    <subcellularLocation>
        <location evidence="1">Peroxisome</location>
    </subcellularLocation>
</comment>
<evidence type="ECO:0000256" key="13">
    <source>
        <dbReference type="RuleBase" id="RU003557"/>
    </source>
</evidence>
<sequence length="411" mass="42498">MAQRVAQVSEHLTSKSGPSFGKIGHKNADDVVIVSAVRTAITRSKGGGFAGVHPEELLAATLKGVSDRVGIDKKLVEDIHVGNVRLPGAGAGLARMAMLKAGYPNDTSVMALNRQCSSGLQAIANIAGEIKSGVIDIGIGAGVESMGQDTGTPGDAIPPKDWVKTPGEIQDCLLPMGITSENVAKIYKVDRAKQDAFAAASYDKANKAQKAGLFKEEIIPVEVTKPDGSKVIVDRDDGIRPTTLEQLSKLRPAFTPEGASTAGNSSQVSDGSGAVLLARRSVAEKLGLPIIGKIVTFAVAGVPPKVMGIGPAFAIPKALSKAGISVSDVDIYEINEAFASQAVYSVEVLGIDPKKVNPKGGAIAIGHPLGATGARQISTLFTELKRTNKRIGVTSMCIGSGMGAAAVFERE</sequence>
<feature type="domain" description="Thiolase N-terminal" evidence="15">
    <location>
        <begin position="31"/>
        <end position="280"/>
    </location>
</feature>
<dbReference type="GO" id="GO:0005777">
    <property type="term" value="C:peroxisome"/>
    <property type="evidence" value="ECO:0007669"/>
    <property type="project" value="UniProtKB-SubCell"/>
</dbReference>
<keyword evidence="6" id="KW-0809">Transit peptide</keyword>
<evidence type="ECO:0000256" key="7">
    <source>
        <dbReference type="ARBA" id="ARBA00023098"/>
    </source>
</evidence>
<evidence type="ECO:0000256" key="6">
    <source>
        <dbReference type="ARBA" id="ARBA00022946"/>
    </source>
</evidence>
<dbReference type="Pfam" id="PF00108">
    <property type="entry name" value="Thiolase_N"/>
    <property type="match status" value="1"/>
</dbReference>
<dbReference type="SUPFAM" id="SSF53901">
    <property type="entry name" value="Thiolase-like"/>
    <property type="match status" value="2"/>
</dbReference>
<dbReference type="InterPro" id="IPR016039">
    <property type="entry name" value="Thiolase-like"/>
</dbReference>
<evidence type="ECO:0000256" key="3">
    <source>
        <dbReference type="ARBA" id="ARBA00010982"/>
    </source>
</evidence>
<evidence type="ECO:0000256" key="14">
    <source>
        <dbReference type="SAM" id="MobiDB-lite"/>
    </source>
</evidence>
<dbReference type="STRING" id="1344416.A0A139AZA9"/>
<dbReference type="FunFam" id="3.40.47.10:FF:000010">
    <property type="entry name" value="Acetyl-CoA acetyltransferase (Thiolase)"/>
    <property type="match status" value="1"/>
</dbReference>
<dbReference type="GO" id="GO:0006635">
    <property type="term" value="P:fatty acid beta-oxidation"/>
    <property type="evidence" value="ECO:0007669"/>
    <property type="project" value="TreeGrafter"/>
</dbReference>
<dbReference type="InterPro" id="IPR020616">
    <property type="entry name" value="Thiolase_N"/>
</dbReference>
<evidence type="ECO:0000259" key="15">
    <source>
        <dbReference type="Pfam" id="PF00108"/>
    </source>
</evidence>
<gene>
    <name evidence="17" type="ORF">M427DRAFT_27383</name>
</gene>
<dbReference type="OMA" id="WTVMRNC"/>
<feature type="domain" description="Thiolase C-terminal" evidence="16">
    <location>
        <begin position="289"/>
        <end position="410"/>
    </location>
</feature>
<evidence type="ECO:0000256" key="10">
    <source>
        <dbReference type="ARBA" id="ARBA00024073"/>
    </source>
</evidence>
<evidence type="ECO:0000256" key="9">
    <source>
        <dbReference type="ARBA" id="ARBA00023315"/>
    </source>
</evidence>
<dbReference type="AlphaFoldDB" id="A0A139AZA9"/>
<dbReference type="GO" id="GO:0010124">
    <property type="term" value="P:phenylacetate catabolic process"/>
    <property type="evidence" value="ECO:0007669"/>
    <property type="project" value="TreeGrafter"/>
</dbReference>
<comment type="catalytic activity">
    <reaction evidence="11">
        <text>an acyl-CoA + acetyl-CoA = a 3-oxoacyl-CoA + CoA</text>
        <dbReference type="Rhea" id="RHEA:21564"/>
        <dbReference type="ChEBI" id="CHEBI:57287"/>
        <dbReference type="ChEBI" id="CHEBI:57288"/>
        <dbReference type="ChEBI" id="CHEBI:58342"/>
        <dbReference type="ChEBI" id="CHEBI:90726"/>
        <dbReference type="EC" id="2.3.1.16"/>
    </reaction>
</comment>
<dbReference type="Gene3D" id="3.40.47.10">
    <property type="match status" value="2"/>
</dbReference>
<keyword evidence="5" id="KW-0276">Fatty acid metabolism</keyword>
<dbReference type="EMBL" id="KQ965732">
    <property type="protein sequence ID" value="KXS21815.1"/>
    <property type="molecule type" value="Genomic_DNA"/>
</dbReference>
<evidence type="ECO:0000256" key="1">
    <source>
        <dbReference type="ARBA" id="ARBA00004275"/>
    </source>
</evidence>
<keyword evidence="7" id="KW-0443">Lipid metabolism</keyword>
<comment type="pathway">
    <text evidence="2">Lipid metabolism; fatty acid metabolism.</text>
</comment>
<feature type="active site" description="Proton acceptor" evidence="12">
    <location>
        <position position="367"/>
    </location>
</feature>
<dbReference type="InterPro" id="IPR020615">
    <property type="entry name" value="Thiolase_acyl_enz_int_AS"/>
</dbReference>
<feature type="region of interest" description="Disordered" evidence="14">
    <location>
        <begin position="1"/>
        <end position="21"/>
    </location>
</feature>
<dbReference type="CDD" id="cd00751">
    <property type="entry name" value="thiolase"/>
    <property type="match status" value="1"/>
</dbReference>
<dbReference type="GO" id="GO:0003988">
    <property type="term" value="F:acetyl-CoA C-acyltransferase activity"/>
    <property type="evidence" value="ECO:0007669"/>
    <property type="project" value="UniProtKB-EC"/>
</dbReference>
<evidence type="ECO:0000256" key="12">
    <source>
        <dbReference type="PIRSR" id="PIRSR000429-1"/>
    </source>
</evidence>
<name>A0A139AZA9_GONPJ</name>
<evidence type="ECO:0000256" key="4">
    <source>
        <dbReference type="ARBA" id="ARBA00022679"/>
    </source>
</evidence>
<accession>A0A139AZA9</accession>
<dbReference type="PROSITE" id="PS00098">
    <property type="entry name" value="THIOLASE_1"/>
    <property type="match status" value="1"/>
</dbReference>
<keyword evidence="18" id="KW-1185">Reference proteome</keyword>
<dbReference type="PIRSF" id="PIRSF000429">
    <property type="entry name" value="Ac-CoA_Ac_transf"/>
    <property type="match status" value="1"/>
</dbReference>
<evidence type="ECO:0000256" key="2">
    <source>
        <dbReference type="ARBA" id="ARBA00004872"/>
    </source>
</evidence>
<dbReference type="OrthoDB" id="5404651at2759"/>
<dbReference type="Proteomes" id="UP000070544">
    <property type="component" value="Unassembled WGS sequence"/>
</dbReference>
<dbReference type="PROSITE" id="PS00737">
    <property type="entry name" value="THIOLASE_2"/>
    <property type="match status" value="1"/>
</dbReference>
<evidence type="ECO:0000256" key="5">
    <source>
        <dbReference type="ARBA" id="ARBA00022832"/>
    </source>
</evidence>
<evidence type="ECO:0000256" key="8">
    <source>
        <dbReference type="ARBA" id="ARBA00023140"/>
    </source>
</evidence>
<keyword evidence="4 13" id="KW-0808">Transferase</keyword>
<dbReference type="InterPro" id="IPR020610">
    <property type="entry name" value="Thiolase_AS"/>
</dbReference>
<dbReference type="PANTHER" id="PTHR43853">
    <property type="entry name" value="3-KETOACYL-COA THIOLASE, PEROXISOMAL"/>
    <property type="match status" value="1"/>
</dbReference>
<dbReference type="EC" id="2.3.1.16" evidence="10"/>
<dbReference type="PROSITE" id="PS00099">
    <property type="entry name" value="THIOLASE_3"/>
    <property type="match status" value="1"/>
</dbReference>
<evidence type="ECO:0000313" key="17">
    <source>
        <dbReference type="EMBL" id="KXS21815.1"/>
    </source>
</evidence>
<evidence type="ECO:0000313" key="18">
    <source>
        <dbReference type="Proteomes" id="UP000070544"/>
    </source>
</evidence>
<dbReference type="InterPro" id="IPR020617">
    <property type="entry name" value="Thiolase_C"/>
</dbReference>
<reference evidence="17 18" key="1">
    <citation type="journal article" date="2015" name="Genome Biol. Evol.">
        <title>Phylogenomic analyses indicate that early fungi evolved digesting cell walls of algal ancestors of land plants.</title>
        <authorList>
            <person name="Chang Y."/>
            <person name="Wang S."/>
            <person name="Sekimoto S."/>
            <person name="Aerts A.L."/>
            <person name="Choi C."/>
            <person name="Clum A."/>
            <person name="LaButti K.M."/>
            <person name="Lindquist E.A."/>
            <person name="Yee Ngan C."/>
            <person name="Ohm R.A."/>
            <person name="Salamov A.A."/>
            <person name="Grigoriev I.V."/>
            <person name="Spatafora J.W."/>
            <person name="Berbee M.L."/>
        </authorList>
    </citation>
    <scope>NUCLEOTIDE SEQUENCE [LARGE SCALE GENOMIC DNA]</scope>
    <source>
        <strain evidence="17 18">JEL478</strain>
    </source>
</reference>
<dbReference type="Pfam" id="PF02803">
    <property type="entry name" value="Thiolase_C"/>
    <property type="match status" value="1"/>
</dbReference>
<dbReference type="InterPro" id="IPR050215">
    <property type="entry name" value="Thiolase-like_sf_Thiolase"/>
</dbReference>
<dbReference type="InterPro" id="IPR020613">
    <property type="entry name" value="Thiolase_CS"/>
</dbReference>
<keyword evidence="9 13" id="KW-0012">Acyltransferase</keyword>
<organism evidence="17 18">
    <name type="scientific">Gonapodya prolifera (strain JEL478)</name>
    <name type="common">Monoblepharis prolifera</name>
    <dbReference type="NCBI Taxonomy" id="1344416"/>
    <lineage>
        <taxon>Eukaryota</taxon>
        <taxon>Fungi</taxon>
        <taxon>Fungi incertae sedis</taxon>
        <taxon>Chytridiomycota</taxon>
        <taxon>Chytridiomycota incertae sedis</taxon>
        <taxon>Monoblepharidomycetes</taxon>
        <taxon>Monoblepharidales</taxon>
        <taxon>Gonapodyaceae</taxon>
        <taxon>Gonapodya</taxon>
    </lineage>
</organism>
<dbReference type="PANTHER" id="PTHR43853:SF8">
    <property type="entry name" value="3-KETOACYL-COA THIOLASE, PEROXISOMAL"/>
    <property type="match status" value="1"/>
</dbReference>
<proteinExistence type="inferred from homology"/>
<keyword evidence="8" id="KW-0576">Peroxisome</keyword>
<evidence type="ECO:0000256" key="11">
    <source>
        <dbReference type="ARBA" id="ARBA00047605"/>
    </source>
</evidence>
<comment type="similarity">
    <text evidence="3 13">Belongs to the thiolase-like superfamily. Thiolase family.</text>
</comment>
<dbReference type="NCBIfam" id="TIGR01930">
    <property type="entry name" value="AcCoA-C-Actrans"/>
    <property type="match status" value="1"/>
</dbReference>
<dbReference type="InterPro" id="IPR002155">
    <property type="entry name" value="Thiolase"/>
</dbReference>